<reference evidence="9 10" key="1">
    <citation type="submission" date="2019-08" db="EMBL/GenBank/DDBJ databases">
        <title>The genome of the soybean aphid Biotype 1, its phylome, world population structure and adaptation to the North American continent.</title>
        <authorList>
            <person name="Giordano R."/>
            <person name="Donthu R.K."/>
            <person name="Hernandez A.G."/>
            <person name="Wright C.L."/>
            <person name="Zimin A.V."/>
        </authorList>
    </citation>
    <scope>NUCLEOTIDE SEQUENCE [LARGE SCALE GENOMIC DNA]</scope>
    <source>
        <tissue evidence="9">Whole aphids</tissue>
    </source>
</reference>
<dbReference type="InterPro" id="IPR001611">
    <property type="entry name" value="Leu-rich_rpt"/>
</dbReference>
<dbReference type="SMART" id="SM00028">
    <property type="entry name" value="TPR"/>
    <property type="match status" value="4"/>
</dbReference>
<dbReference type="Gene3D" id="1.25.40.10">
    <property type="entry name" value="Tetratricopeptide repeat domain"/>
    <property type="match status" value="1"/>
</dbReference>
<dbReference type="EMBL" id="VYZN01000022">
    <property type="protein sequence ID" value="KAE9536643.1"/>
    <property type="molecule type" value="Genomic_DNA"/>
</dbReference>
<dbReference type="PROSITE" id="PS51450">
    <property type="entry name" value="LRR"/>
    <property type="match status" value="1"/>
</dbReference>
<dbReference type="GO" id="GO:0005694">
    <property type="term" value="C:chromosome"/>
    <property type="evidence" value="ECO:0007669"/>
    <property type="project" value="UniProtKB-SubCell"/>
</dbReference>
<organism evidence="9 10">
    <name type="scientific">Aphis glycines</name>
    <name type="common">Soybean aphid</name>
    <dbReference type="NCBI Taxonomy" id="307491"/>
    <lineage>
        <taxon>Eukaryota</taxon>
        <taxon>Metazoa</taxon>
        <taxon>Ecdysozoa</taxon>
        <taxon>Arthropoda</taxon>
        <taxon>Hexapoda</taxon>
        <taxon>Insecta</taxon>
        <taxon>Pterygota</taxon>
        <taxon>Neoptera</taxon>
        <taxon>Paraneoptera</taxon>
        <taxon>Hemiptera</taxon>
        <taxon>Sternorrhyncha</taxon>
        <taxon>Aphidomorpha</taxon>
        <taxon>Aphidoidea</taxon>
        <taxon>Aphididae</taxon>
        <taxon>Aphidini</taxon>
        <taxon>Aphis</taxon>
        <taxon>Aphis</taxon>
    </lineage>
</organism>
<dbReference type="PANTHER" id="PTHR16193:SF0">
    <property type="entry name" value="TETRATRICOPEPTIDE REPEAT PROTEIN 27"/>
    <property type="match status" value="1"/>
</dbReference>
<evidence type="ECO:0000313" key="10">
    <source>
        <dbReference type="Proteomes" id="UP000475862"/>
    </source>
</evidence>
<keyword evidence="7" id="KW-0234">DNA repair</keyword>
<gene>
    <name evidence="9" type="ORF">AGLY_007045</name>
</gene>
<evidence type="ECO:0000256" key="2">
    <source>
        <dbReference type="ARBA" id="ARBA00010999"/>
    </source>
</evidence>
<dbReference type="PANTHER" id="PTHR16193">
    <property type="entry name" value="TETRATRICOPEPTIDE REPEAT PROTEIN 27"/>
    <property type="match status" value="1"/>
</dbReference>
<keyword evidence="4" id="KW-0677">Repeat</keyword>
<keyword evidence="6" id="KW-0802">TPR repeat</keyword>
<comment type="caution">
    <text evidence="9">The sequence shown here is derived from an EMBL/GenBank/DDBJ whole genome shotgun (WGS) entry which is preliminary data.</text>
</comment>
<dbReference type="InterPro" id="IPR011990">
    <property type="entry name" value="TPR-like_helical_dom_sf"/>
</dbReference>
<evidence type="ECO:0000256" key="6">
    <source>
        <dbReference type="ARBA" id="ARBA00022803"/>
    </source>
</evidence>
<comment type="similarity">
    <text evidence="2">Belongs to the Tonsoku family.</text>
</comment>
<protein>
    <submittedName>
        <fullName evidence="9">Uncharacterized protein</fullName>
    </submittedName>
</protein>
<keyword evidence="10" id="KW-1185">Reference proteome</keyword>
<dbReference type="Proteomes" id="UP000475862">
    <property type="component" value="Unassembled WGS sequence"/>
</dbReference>
<evidence type="ECO:0000256" key="4">
    <source>
        <dbReference type="ARBA" id="ARBA00022737"/>
    </source>
</evidence>
<evidence type="ECO:0000256" key="5">
    <source>
        <dbReference type="ARBA" id="ARBA00022763"/>
    </source>
</evidence>
<evidence type="ECO:0000256" key="8">
    <source>
        <dbReference type="ARBA" id="ARBA00024020"/>
    </source>
</evidence>
<keyword evidence="3" id="KW-0158">Chromosome</keyword>
<name>A0A6G0TPP0_APHGL</name>
<dbReference type="InterPro" id="IPR044244">
    <property type="entry name" value="TTC27/Emw1"/>
</dbReference>
<dbReference type="GO" id="GO:0006281">
    <property type="term" value="P:DNA repair"/>
    <property type="evidence" value="ECO:0007669"/>
    <property type="project" value="UniProtKB-KW"/>
</dbReference>
<dbReference type="AlphaFoldDB" id="A0A6G0TPP0"/>
<keyword evidence="5" id="KW-0227">DNA damage</keyword>
<evidence type="ECO:0000313" key="9">
    <source>
        <dbReference type="EMBL" id="KAE9536643.1"/>
    </source>
</evidence>
<dbReference type="InterPro" id="IPR019734">
    <property type="entry name" value="TPR_rpt"/>
</dbReference>
<comment type="similarity">
    <text evidence="8">Belongs to the TTC27 family.</text>
</comment>
<comment type="subcellular location">
    <subcellularLocation>
        <location evidence="1">Chromosome</location>
    </subcellularLocation>
</comment>
<accession>A0A6G0TPP0</accession>
<sequence length="822" mass="95015">MKDNMSVEKFTDTEKCLIYGDTYSNLYNEIIVSDDIISNEMKNVLKGNYVEVLENDLFLRLYDEFENLSKLNFSSNIVKHLSDFLHLNPSKKNIIFTFGVACYQLFIQANWTGPLISKLDLKSWGSSTAVVESLVNDLDCVSRKVLYPELLVFSYAVFSNNQINIFTRFWWQIRMLSTLQSLLNELSNDLKNMIELVFEQMEKTVWETDEEEALFRIEQCKIYLSHYGNITKATNCLNTAMDLLGLEHSLVGAMGKRTKFQVKELAQLTLTVNSHTSENNTNLLTSHECCDLPKDCVLDDENRLPDIKFSNESAGKFPKLSSLQQAAILNTLILEQKCKPKDDLQFEELQPYIRCLLSQQSVWSVHVSTLLQRSLLERDSRKSVERAMRQIESLVNSLEVSSPLNVERLYLFHCSFVSPSWQLKAYLGNIMLSIGAIQSALDWFLALDLWEECVACYNTQGHRHKAAQILENELKSSNLTVAKHILILCLLGDATDDKSRYEEAWKISDYRSSRAQKHWALYYYSRKEYKESIDHFKNSLKINSLQENLWFRLGFACMIEERWSEAAEAYRRYCDIESECFEAWNNLAKCYIKNGQKSRAYYALKEAVKCNYESWMVWDNLMVVSVDCGCVEEAIKCYHRLLDLKTKHIDLEVLRILVQAIQNNVKDENDRPASEHRKCLLQLFGRLTSQVQNDGEIWTLYANLEEAVPLPNKETADKVLHHLQCAHRFTIQGNKWALEKNSCLIVSKLSLKLAEAYISSSNQAENSDKRKQFLSSAKLMLVSVVSQIEKEKDLMENADVKEEFEKVKNILNKIKLQLSGEV</sequence>
<evidence type="ECO:0000256" key="3">
    <source>
        <dbReference type="ARBA" id="ARBA00022454"/>
    </source>
</evidence>
<dbReference type="OrthoDB" id="1936594at2759"/>
<evidence type="ECO:0000256" key="7">
    <source>
        <dbReference type="ARBA" id="ARBA00023204"/>
    </source>
</evidence>
<dbReference type="SUPFAM" id="SSF48452">
    <property type="entry name" value="TPR-like"/>
    <property type="match status" value="1"/>
</dbReference>
<proteinExistence type="inferred from homology"/>
<evidence type="ECO:0000256" key="1">
    <source>
        <dbReference type="ARBA" id="ARBA00004286"/>
    </source>
</evidence>